<reference evidence="1 2" key="1">
    <citation type="submission" date="2017-12" db="EMBL/GenBank/DDBJ databases">
        <title>Legionella sainthelensi LA01-117, whole genome sequence of a clinical isolate from New Zealand.</title>
        <authorList>
            <person name="Cree S.L."/>
            <person name="Slow S."/>
            <person name="Kennedy M.A."/>
            <person name="Murdoch D.R."/>
            <person name="Biggs P.J."/>
            <person name="Anderson T."/>
        </authorList>
    </citation>
    <scope>NUCLEOTIDE SEQUENCE [LARGE SCALE GENOMIC DNA]</scope>
    <source>
        <strain evidence="1 2">LA01-117</strain>
        <plasmid evidence="2">pLA01-117_113k</plasmid>
    </source>
</reference>
<keyword evidence="1" id="KW-0614">Plasmid</keyword>
<gene>
    <name evidence="1" type="ORF">CAB17_20225</name>
</gene>
<dbReference type="RefSeq" id="WP_101901947.1">
    <property type="nucleotide sequence ID" value="NZ_CP025493.2"/>
</dbReference>
<dbReference type="KEGG" id="lsh:CAB17_20225"/>
<dbReference type="Proteomes" id="UP000234343">
    <property type="component" value="Plasmid pLA01-117_113k"/>
</dbReference>
<evidence type="ECO:0000313" key="1">
    <source>
        <dbReference type="EMBL" id="AUH74267.1"/>
    </source>
</evidence>
<geneLocation type="plasmid" evidence="2">
    <name>pLA01-117_113k</name>
</geneLocation>
<dbReference type="EMBL" id="CP025493">
    <property type="protein sequence ID" value="AUH74267.1"/>
    <property type="molecule type" value="Genomic_DNA"/>
</dbReference>
<keyword evidence="2" id="KW-1185">Reference proteome</keyword>
<sequence>MHSEDYMGYEYNPKTVISELILYDRIYDEYLDGIEELIEKEKQNFSSEMQFPSDEMLNPELEPIEITKYRNFWDFESGPIDYFNKKLPSLIRGSGLGSNGTANRLKDYIGLLISIIRYVSFYRIVNCEVVQVFSLNTDR</sequence>
<protein>
    <submittedName>
        <fullName evidence="1">Uncharacterized protein</fullName>
    </submittedName>
</protein>
<evidence type="ECO:0000313" key="2">
    <source>
        <dbReference type="Proteomes" id="UP000234343"/>
    </source>
</evidence>
<accession>A0A2H5FRS4</accession>
<proteinExistence type="predicted"/>
<name>A0A2H5FRS4_9GAMM</name>
<organism evidence="1 2">
    <name type="scientific">Legionella sainthelensi</name>
    <dbReference type="NCBI Taxonomy" id="28087"/>
    <lineage>
        <taxon>Bacteria</taxon>
        <taxon>Pseudomonadati</taxon>
        <taxon>Pseudomonadota</taxon>
        <taxon>Gammaproteobacteria</taxon>
        <taxon>Legionellales</taxon>
        <taxon>Legionellaceae</taxon>
        <taxon>Legionella</taxon>
    </lineage>
</organism>
<dbReference type="AlphaFoldDB" id="A0A2H5FRS4"/>